<sequence>MTHRTSYPALSDHLNYYSAACNGNMERYRQKMKLSGAWENLQRSSAALRRLTGLVHELSNSVVSAQLVETNDRNLLTTVIVPMTALAIRLVLRLETDISFVASIQLKEVYAAPPSLDMLPHEPSQVPTEDDDWHTVARRCGAVRAECSRFTMEVFSALTATELNEGITTNGKTRPKRKPSQLLLEMVSGSFYSLLRRHYLVTKHQMAHHYSSLADTKVLYDSFLSIFLLLRERHNSTLPISDGDKPVGGDHDRFHTCGVGLQQAMEVSFFLTYYIQHYYKGSSDDALFSPGQVGGYVRDTMESFELNTAKQLRHFRSKGTFFYFSGLTKDGRMCFDKTENFTLYQRFAKSTLSVVHAHVLHPSAVWMPLWQVQEMFYVLRHHRGTLLTGEDHTSQPKGGPRFHGYLVLRLYVISNILRAYGSLVSSQKVNTALEKLLSLEPAASKKKRVERAWATYLGQAMLTDYPFLAATTEGIRVAEHGLLAALSRVEQTIRTAMENELIFDVSKRQKKQKAAKAAESVAEELEPSPPDEDNDVDGETHGESAAEHSIDSERLELTLERDSTTTSYGFVVDKNTLHVTSAKPGTPFAVSVEQYAGLKGDLLTQWRITRVNRQDVHNADELIRAIRDTSSCSIELTRWQK</sequence>
<feature type="compositionally biased region" description="Acidic residues" evidence="1">
    <location>
        <begin position="521"/>
        <end position="537"/>
    </location>
</feature>
<proteinExistence type="predicted"/>
<evidence type="ECO:0000313" key="3">
    <source>
        <dbReference type="Proteomes" id="UP000515908"/>
    </source>
</evidence>
<name>A0A7G2C8X7_9TRYP</name>
<dbReference type="AlphaFoldDB" id="A0A7G2C8X7"/>
<reference evidence="2 3" key="1">
    <citation type="submission" date="2020-08" db="EMBL/GenBank/DDBJ databases">
        <authorList>
            <person name="Newling K."/>
            <person name="Davey J."/>
            <person name="Forrester S."/>
        </authorList>
    </citation>
    <scope>NUCLEOTIDE SEQUENCE [LARGE SCALE GENOMIC DNA]</scope>
    <source>
        <strain evidence="3">Crithidia deanei Carvalho (ATCC PRA-265)</strain>
    </source>
</reference>
<accession>A0A7G2C8X7</accession>
<dbReference type="Proteomes" id="UP000515908">
    <property type="component" value="Chromosome 06"/>
</dbReference>
<organism evidence="2 3">
    <name type="scientific">Angomonas deanei</name>
    <dbReference type="NCBI Taxonomy" id="59799"/>
    <lineage>
        <taxon>Eukaryota</taxon>
        <taxon>Discoba</taxon>
        <taxon>Euglenozoa</taxon>
        <taxon>Kinetoplastea</taxon>
        <taxon>Metakinetoplastina</taxon>
        <taxon>Trypanosomatida</taxon>
        <taxon>Trypanosomatidae</taxon>
        <taxon>Strigomonadinae</taxon>
        <taxon>Angomonas</taxon>
    </lineage>
</organism>
<keyword evidence="3" id="KW-1185">Reference proteome</keyword>
<dbReference type="OrthoDB" id="243665at2759"/>
<gene>
    <name evidence="2" type="ORF">ADEAN_000369700</name>
</gene>
<dbReference type="VEuPathDB" id="TriTrypDB:ADEAN_000369700"/>
<protein>
    <recommendedName>
        <fullName evidence="4">PDZ domain-containing protein</fullName>
    </recommendedName>
</protein>
<feature type="compositionally biased region" description="Basic and acidic residues" evidence="1">
    <location>
        <begin position="538"/>
        <end position="555"/>
    </location>
</feature>
<dbReference type="EMBL" id="LR877150">
    <property type="protein sequence ID" value="CAD2216236.1"/>
    <property type="molecule type" value="Genomic_DNA"/>
</dbReference>
<evidence type="ECO:0000313" key="2">
    <source>
        <dbReference type="EMBL" id="CAD2216236.1"/>
    </source>
</evidence>
<evidence type="ECO:0000256" key="1">
    <source>
        <dbReference type="SAM" id="MobiDB-lite"/>
    </source>
</evidence>
<feature type="region of interest" description="Disordered" evidence="1">
    <location>
        <begin position="514"/>
        <end position="555"/>
    </location>
</feature>
<evidence type="ECO:0008006" key="4">
    <source>
        <dbReference type="Google" id="ProtNLM"/>
    </source>
</evidence>